<dbReference type="Proteomes" id="UP000197619">
    <property type="component" value="Unassembled WGS sequence"/>
</dbReference>
<feature type="transmembrane region" description="Helical" evidence="10">
    <location>
        <begin position="91"/>
        <end position="110"/>
    </location>
</feature>
<evidence type="ECO:0000256" key="8">
    <source>
        <dbReference type="ARBA" id="ARBA00023315"/>
    </source>
</evidence>
<gene>
    <name evidence="11" type="primary">DGAT1</name>
    <name evidence="11" type="ORF">RLOC_00014547</name>
</gene>
<evidence type="ECO:0000256" key="7">
    <source>
        <dbReference type="ARBA" id="ARBA00022824"/>
    </source>
</evidence>
<dbReference type="InterPro" id="IPR001128">
    <property type="entry name" value="Cyt_P450"/>
</dbReference>
<dbReference type="GO" id="GO:0019432">
    <property type="term" value="P:triglyceride biosynthetic process"/>
    <property type="evidence" value="ECO:0007669"/>
    <property type="project" value="TreeGrafter"/>
</dbReference>
<dbReference type="GO" id="GO:0020037">
    <property type="term" value="F:heme binding"/>
    <property type="evidence" value="ECO:0007669"/>
    <property type="project" value="InterPro"/>
</dbReference>
<comment type="pathway">
    <text evidence="2">Lipid metabolism.</text>
</comment>
<keyword evidence="10" id="KW-0812">Transmembrane</keyword>
<keyword evidence="9" id="KW-0479">Metal-binding</keyword>
<comment type="similarity">
    <text evidence="3 9">Belongs to the cytochrome P450 family.</text>
</comment>
<keyword evidence="9" id="KW-0560">Oxidoreductase</keyword>
<reference evidence="11 12" key="1">
    <citation type="submission" date="2017-05" db="EMBL/GenBank/DDBJ databases">
        <title>Genome of assembly of the Bengalese finch, Lonchura striata domestica.</title>
        <authorList>
            <person name="Colquitt B.M."/>
            <person name="Brainard M.S."/>
        </authorList>
    </citation>
    <scope>NUCLEOTIDE SEQUENCE [LARGE SCALE GENOMIC DNA]</scope>
    <source>
        <strain evidence="11">White83orange57</strain>
    </source>
</reference>
<evidence type="ECO:0000313" key="11">
    <source>
        <dbReference type="EMBL" id="OWK50746.1"/>
    </source>
</evidence>
<keyword evidence="8" id="KW-0012">Acyltransferase</keyword>
<dbReference type="Gene3D" id="1.10.630.10">
    <property type="entry name" value="Cytochrome P450"/>
    <property type="match status" value="1"/>
</dbReference>
<sequence length="246" mass="26935">MGRCPEVFAQPERYAPRRWLAKDATAFKALAFGFGARQCIGRRLAEAQMMLFLVHGSVSARAGWALRCLNLLSILCFPAAVVLLLPSVTPVGAALALAVHTVLFLKLFSFHHVNEWCRQRPRNAPAAPQKPPGAGQEDLYYFLLAPTLWGGLGGPRSPRIRKGGVRGGLAEMVGGTGGHFYKPMLRRGVSRWAAQAAVFLASAFFHEIPLAWLVARFLRGHYGNAAPVAVLMYVHDYYVLHCTNPG</sequence>
<proteinExistence type="inferred from homology"/>
<keyword evidence="12" id="KW-1185">Reference proteome</keyword>
<protein>
    <recommendedName>
        <fullName evidence="4">diacylglycerol O-acyltransferase</fullName>
        <ecNumber evidence="4">2.3.1.20</ecNumber>
    </recommendedName>
</protein>
<evidence type="ECO:0000256" key="3">
    <source>
        <dbReference type="ARBA" id="ARBA00010617"/>
    </source>
</evidence>
<evidence type="ECO:0000256" key="4">
    <source>
        <dbReference type="ARBA" id="ARBA00013244"/>
    </source>
</evidence>
<dbReference type="STRING" id="299123.ENSLSDP00000022305"/>
<keyword evidence="6" id="KW-0808">Transferase</keyword>
<evidence type="ECO:0000256" key="9">
    <source>
        <dbReference type="RuleBase" id="RU000461"/>
    </source>
</evidence>
<dbReference type="GO" id="GO:0016705">
    <property type="term" value="F:oxidoreductase activity, acting on paired donors, with incorporation or reduction of molecular oxygen"/>
    <property type="evidence" value="ECO:0007669"/>
    <property type="project" value="InterPro"/>
</dbReference>
<evidence type="ECO:0000256" key="1">
    <source>
        <dbReference type="ARBA" id="ARBA00004477"/>
    </source>
</evidence>
<dbReference type="GO" id="GO:0004144">
    <property type="term" value="F:diacylglycerol O-acyltransferase activity"/>
    <property type="evidence" value="ECO:0007669"/>
    <property type="project" value="UniProtKB-EC"/>
</dbReference>
<evidence type="ECO:0000313" key="12">
    <source>
        <dbReference type="Proteomes" id="UP000197619"/>
    </source>
</evidence>
<comment type="caution">
    <text evidence="11">The sequence shown here is derived from an EMBL/GenBank/DDBJ whole genome shotgun (WGS) entry which is preliminary data.</text>
</comment>
<dbReference type="InterPro" id="IPR036396">
    <property type="entry name" value="Cyt_P450_sf"/>
</dbReference>
<accession>A0A218UAQ4</accession>
<keyword evidence="9" id="KW-0503">Monooxygenase</keyword>
<keyword evidence="5 9" id="KW-0349">Heme</keyword>
<dbReference type="PANTHER" id="PTHR10408:SF7">
    <property type="entry name" value="DIACYLGLYCEROL O-ACYLTRANSFERASE 1"/>
    <property type="match status" value="1"/>
</dbReference>
<dbReference type="AlphaFoldDB" id="A0A218UAQ4"/>
<dbReference type="GO" id="GO:0005789">
    <property type="term" value="C:endoplasmic reticulum membrane"/>
    <property type="evidence" value="ECO:0007669"/>
    <property type="project" value="UniProtKB-SubCell"/>
</dbReference>
<name>A0A218UAQ4_9PASE</name>
<keyword evidence="10" id="KW-0472">Membrane</keyword>
<dbReference type="EC" id="2.3.1.20" evidence="4"/>
<dbReference type="GO" id="GO:0004497">
    <property type="term" value="F:monooxygenase activity"/>
    <property type="evidence" value="ECO:0007669"/>
    <property type="project" value="UniProtKB-KW"/>
</dbReference>
<dbReference type="EMBL" id="MUZQ01000507">
    <property type="protein sequence ID" value="OWK50746.1"/>
    <property type="molecule type" value="Genomic_DNA"/>
</dbReference>
<dbReference type="PROSITE" id="PS00086">
    <property type="entry name" value="CYTOCHROME_P450"/>
    <property type="match status" value="1"/>
</dbReference>
<evidence type="ECO:0000256" key="2">
    <source>
        <dbReference type="ARBA" id="ARBA00005189"/>
    </source>
</evidence>
<dbReference type="PANTHER" id="PTHR10408">
    <property type="entry name" value="STEROL O-ACYLTRANSFERASE"/>
    <property type="match status" value="1"/>
</dbReference>
<evidence type="ECO:0000256" key="5">
    <source>
        <dbReference type="ARBA" id="ARBA00022617"/>
    </source>
</evidence>
<evidence type="ECO:0000256" key="10">
    <source>
        <dbReference type="SAM" id="Phobius"/>
    </source>
</evidence>
<keyword evidence="7" id="KW-0256">Endoplasmic reticulum</keyword>
<dbReference type="InterPro" id="IPR014371">
    <property type="entry name" value="Oat_ACAT_DAG_ARE"/>
</dbReference>
<dbReference type="InterPro" id="IPR017972">
    <property type="entry name" value="Cyt_P450_CS"/>
</dbReference>
<comment type="subcellular location">
    <subcellularLocation>
        <location evidence="1">Endoplasmic reticulum membrane</location>
        <topology evidence="1">Multi-pass membrane protein</topology>
    </subcellularLocation>
</comment>
<dbReference type="GO" id="GO:0005506">
    <property type="term" value="F:iron ion binding"/>
    <property type="evidence" value="ECO:0007669"/>
    <property type="project" value="InterPro"/>
</dbReference>
<feature type="transmembrane region" description="Helical" evidence="10">
    <location>
        <begin position="192"/>
        <end position="215"/>
    </location>
</feature>
<keyword evidence="10" id="KW-1133">Transmembrane helix</keyword>
<dbReference type="Pfam" id="PF00067">
    <property type="entry name" value="p450"/>
    <property type="match status" value="1"/>
</dbReference>
<organism evidence="11 12">
    <name type="scientific">Lonchura striata</name>
    <name type="common">white-rumped munia</name>
    <dbReference type="NCBI Taxonomy" id="40157"/>
    <lineage>
        <taxon>Eukaryota</taxon>
        <taxon>Metazoa</taxon>
        <taxon>Chordata</taxon>
        <taxon>Craniata</taxon>
        <taxon>Vertebrata</taxon>
        <taxon>Euteleostomi</taxon>
        <taxon>Archelosauria</taxon>
        <taxon>Archosauria</taxon>
        <taxon>Dinosauria</taxon>
        <taxon>Saurischia</taxon>
        <taxon>Theropoda</taxon>
        <taxon>Coelurosauria</taxon>
        <taxon>Aves</taxon>
        <taxon>Neognathae</taxon>
        <taxon>Neoaves</taxon>
        <taxon>Telluraves</taxon>
        <taxon>Australaves</taxon>
        <taxon>Passeriformes</taxon>
        <taxon>Passeroidea</taxon>
        <taxon>Estrildidae</taxon>
        <taxon>Estrildinae</taxon>
        <taxon>Lonchura</taxon>
    </lineage>
</organism>
<dbReference type="SUPFAM" id="SSF48264">
    <property type="entry name" value="Cytochrome P450"/>
    <property type="match status" value="1"/>
</dbReference>
<keyword evidence="9" id="KW-0408">Iron</keyword>
<feature type="transmembrane region" description="Helical" evidence="10">
    <location>
        <begin position="64"/>
        <end position="85"/>
    </location>
</feature>
<evidence type="ECO:0000256" key="6">
    <source>
        <dbReference type="ARBA" id="ARBA00022679"/>
    </source>
</evidence>